<dbReference type="PROSITE" id="PS51782">
    <property type="entry name" value="LYSM"/>
    <property type="match status" value="1"/>
</dbReference>
<dbReference type="SUPFAM" id="SSF51261">
    <property type="entry name" value="Duplicated hybrid motif"/>
    <property type="match status" value="1"/>
</dbReference>
<organism evidence="9 10">
    <name type="scientific">Mangrovibacter phragmitis</name>
    <dbReference type="NCBI Taxonomy" id="1691903"/>
    <lineage>
        <taxon>Bacteria</taxon>
        <taxon>Pseudomonadati</taxon>
        <taxon>Pseudomonadota</taxon>
        <taxon>Gammaproteobacteria</taxon>
        <taxon>Enterobacterales</taxon>
        <taxon>Enterobacteriaceae</taxon>
        <taxon>Mangrovibacter</taxon>
    </lineage>
</organism>
<dbReference type="Pfam" id="PF01476">
    <property type="entry name" value="LysM"/>
    <property type="match status" value="1"/>
</dbReference>
<keyword evidence="5" id="KW-0449">Lipoprotein</keyword>
<keyword evidence="2 7" id="KW-0732">Signal</keyword>
<accession>A0A1B7KYB1</accession>
<feature type="signal peptide" evidence="7">
    <location>
        <begin position="1"/>
        <end position="32"/>
    </location>
</feature>
<evidence type="ECO:0000256" key="5">
    <source>
        <dbReference type="ARBA" id="ARBA00023288"/>
    </source>
</evidence>
<dbReference type="Pfam" id="PF01551">
    <property type="entry name" value="Peptidase_M23"/>
    <property type="match status" value="1"/>
</dbReference>
<evidence type="ECO:0000256" key="2">
    <source>
        <dbReference type="ARBA" id="ARBA00022729"/>
    </source>
</evidence>
<dbReference type="RefSeq" id="WP_064601186.1">
    <property type="nucleotide sequence ID" value="NZ_CP134782.1"/>
</dbReference>
<protein>
    <recommendedName>
        <fullName evidence="8">LysM domain-containing protein</fullName>
    </recommendedName>
</protein>
<keyword evidence="3" id="KW-0472">Membrane</keyword>
<dbReference type="Proteomes" id="UP000078225">
    <property type="component" value="Unassembled WGS sequence"/>
</dbReference>
<dbReference type="InterPro" id="IPR053529">
    <property type="entry name" value="Peptidase_M23B"/>
</dbReference>
<gene>
    <name evidence="9" type="ORF">A9B99_16630</name>
</gene>
<dbReference type="Gene3D" id="3.10.350.10">
    <property type="entry name" value="LysM domain"/>
    <property type="match status" value="1"/>
</dbReference>
<dbReference type="InterPro" id="IPR011055">
    <property type="entry name" value="Dup_hybrid_motif"/>
</dbReference>
<evidence type="ECO:0000313" key="10">
    <source>
        <dbReference type="Proteomes" id="UP000078225"/>
    </source>
</evidence>
<evidence type="ECO:0000313" key="9">
    <source>
        <dbReference type="EMBL" id="OAT75142.1"/>
    </source>
</evidence>
<dbReference type="GO" id="GO:0009279">
    <property type="term" value="C:cell outer membrane"/>
    <property type="evidence" value="ECO:0007669"/>
    <property type="project" value="TreeGrafter"/>
</dbReference>
<dbReference type="InterPro" id="IPR016047">
    <property type="entry name" value="M23ase_b-sheet_dom"/>
</dbReference>
<evidence type="ECO:0000256" key="6">
    <source>
        <dbReference type="SAM" id="MobiDB-lite"/>
    </source>
</evidence>
<dbReference type="InterPro" id="IPR050570">
    <property type="entry name" value="Cell_wall_metabolism_enzyme"/>
</dbReference>
<comment type="subcellular location">
    <subcellularLocation>
        <location evidence="1">Membrane</location>
        <topology evidence="1">Lipid-anchor</topology>
    </subcellularLocation>
</comment>
<evidence type="ECO:0000256" key="1">
    <source>
        <dbReference type="ARBA" id="ARBA00004635"/>
    </source>
</evidence>
<feature type="domain" description="LysM" evidence="8">
    <location>
        <begin position="40"/>
        <end position="84"/>
    </location>
</feature>
<evidence type="ECO:0000259" key="8">
    <source>
        <dbReference type="PROSITE" id="PS51782"/>
    </source>
</evidence>
<feature type="region of interest" description="Disordered" evidence="6">
    <location>
        <begin position="85"/>
        <end position="123"/>
    </location>
</feature>
<reference evidence="10" key="1">
    <citation type="submission" date="2016-05" db="EMBL/GenBank/DDBJ databases">
        <authorList>
            <person name="Behera P."/>
            <person name="Vaishampayan P."/>
            <person name="Singh N."/>
            <person name="Raina V."/>
            <person name="Suar M."/>
            <person name="Pattnaik A."/>
            <person name="Rastogi G."/>
        </authorList>
    </citation>
    <scope>NUCLEOTIDE SEQUENCE [LARGE SCALE GENOMIC DNA]</scope>
    <source>
        <strain evidence="10">MP23</strain>
    </source>
</reference>
<name>A0A1B7KYB1_9ENTR</name>
<feature type="chain" id="PRO_5008596503" description="LysM domain-containing protein" evidence="7">
    <location>
        <begin position="33"/>
        <end position="254"/>
    </location>
</feature>
<feature type="compositionally biased region" description="Low complexity" evidence="6">
    <location>
        <begin position="87"/>
        <end position="111"/>
    </location>
</feature>
<evidence type="ECO:0000256" key="4">
    <source>
        <dbReference type="ARBA" id="ARBA00023139"/>
    </source>
</evidence>
<dbReference type="CDD" id="cd00118">
    <property type="entry name" value="LysM"/>
    <property type="match status" value="1"/>
</dbReference>
<dbReference type="GO" id="GO:0004222">
    <property type="term" value="F:metalloendopeptidase activity"/>
    <property type="evidence" value="ECO:0007669"/>
    <property type="project" value="TreeGrafter"/>
</dbReference>
<sequence length="254" mass="27010">MSSGITFSHWLRPIICLFLALSLAACSGSASRNNTPISGSTYTVQRGDTLYRIALRSGSSVGTLARLNGISPPYTIQVGQRLRLNGSSTSKTVTPKASTSATTTARNSSMSQPEKLAPASWPAPGSKCWRWPTQGKVIDGWSSKDGGNKGIDIAGTRGQPVYAAAAGRVVYAGDQLRGYGNLILIKHDENYITAYGHNQSMLVTNGQQVKAGQKIATMGSTGTNTVKLHFQIRYKATALDPLRYLPAQGKSPSC</sequence>
<dbReference type="PANTHER" id="PTHR21666">
    <property type="entry name" value="PEPTIDASE-RELATED"/>
    <property type="match status" value="1"/>
</dbReference>
<dbReference type="OrthoDB" id="9795421at2"/>
<dbReference type="PANTHER" id="PTHR21666:SF269">
    <property type="entry name" value="METALLOENDOPEPTIDASE"/>
    <property type="match status" value="1"/>
</dbReference>
<dbReference type="FunFam" id="2.70.70.10:FF:000005">
    <property type="entry name" value="Hypothetical lipoprotein YgeR"/>
    <property type="match status" value="1"/>
</dbReference>
<dbReference type="Gene3D" id="2.70.70.10">
    <property type="entry name" value="Glucose Permease (Domain IIA)"/>
    <property type="match status" value="1"/>
</dbReference>
<dbReference type="EMBL" id="LYRP01000049">
    <property type="protein sequence ID" value="OAT75142.1"/>
    <property type="molecule type" value="Genomic_DNA"/>
</dbReference>
<dbReference type="AlphaFoldDB" id="A0A1B7KYB1"/>
<dbReference type="STRING" id="1691903.A9B99_16630"/>
<dbReference type="SMART" id="SM00257">
    <property type="entry name" value="LysM"/>
    <property type="match status" value="1"/>
</dbReference>
<dbReference type="InterPro" id="IPR018392">
    <property type="entry name" value="LysM"/>
</dbReference>
<dbReference type="GO" id="GO:0032153">
    <property type="term" value="C:cell division site"/>
    <property type="evidence" value="ECO:0007669"/>
    <property type="project" value="TreeGrafter"/>
</dbReference>
<keyword evidence="10" id="KW-1185">Reference proteome</keyword>
<keyword evidence="4" id="KW-0564">Palmitate</keyword>
<dbReference type="InterPro" id="IPR036779">
    <property type="entry name" value="LysM_dom_sf"/>
</dbReference>
<dbReference type="NCBIfam" id="NF040883">
    <property type="entry name" value="amid_act_ActS"/>
    <property type="match status" value="1"/>
</dbReference>
<evidence type="ECO:0000256" key="7">
    <source>
        <dbReference type="SAM" id="SignalP"/>
    </source>
</evidence>
<evidence type="ECO:0000256" key="3">
    <source>
        <dbReference type="ARBA" id="ARBA00023136"/>
    </source>
</evidence>
<dbReference type="CDD" id="cd12797">
    <property type="entry name" value="M23_peptidase"/>
    <property type="match status" value="1"/>
</dbReference>
<proteinExistence type="predicted"/>
<comment type="caution">
    <text evidence="9">The sequence shown here is derived from an EMBL/GenBank/DDBJ whole genome shotgun (WGS) entry which is preliminary data.</text>
</comment>